<evidence type="ECO:0000313" key="4">
    <source>
        <dbReference type="EMBL" id="CAF1166735.1"/>
    </source>
</evidence>
<dbReference type="OrthoDB" id="10304151at2759"/>
<dbReference type="AlphaFoldDB" id="A0A814TWE3"/>
<protein>
    <recommendedName>
        <fullName evidence="8">NHL repeat containing protein</fullName>
    </recommendedName>
</protein>
<dbReference type="PANTHER" id="PTHR24104">
    <property type="entry name" value="E3 UBIQUITIN-PROTEIN LIGASE NHLRC1-RELATED"/>
    <property type="match status" value="1"/>
</dbReference>
<dbReference type="EMBL" id="CAJNOE010000351">
    <property type="protein sequence ID" value="CAF1166735.1"/>
    <property type="molecule type" value="Genomic_DNA"/>
</dbReference>
<feature type="repeat" description="NHL" evidence="2">
    <location>
        <begin position="106"/>
        <end position="144"/>
    </location>
</feature>
<dbReference type="Proteomes" id="UP000663860">
    <property type="component" value="Unassembled WGS sequence"/>
</dbReference>
<proteinExistence type="predicted"/>
<comment type="caution">
    <text evidence="4">The sequence shown here is derived from an EMBL/GenBank/DDBJ whole genome shotgun (WGS) entry which is preliminary data.</text>
</comment>
<evidence type="ECO:0000313" key="7">
    <source>
        <dbReference type="Proteomes" id="UP000663860"/>
    </source>
</evidence>
<name>A0A814TWE3_9BILA</name>
<organism evidence="4 7">
    <name type="scientific">Adineta steineri</name>
    <dbReference type="NCBI Taxonomy" id="433720"/>
    <lineage>
        <taxon>Eukaryota</taxon>
        <taxon>Metazoa</taxon>
        <taxon>Spiralia</taxon>
        <taxon>Gnathifera</taxon>
        <taxon>Rotifera</taxon>
        <taxon>Eurotatoria</taxon>
        <taxon>Bdelloidea</taxon>
        <taxon>Adinetida</taxon>
        <taxon>Adinetidae</taxon>
        <taxon>Adineta</taxon>
    </lineage>
</organism>
<dbReference type="PROSITE" id="PS51125">
    <property type="entry name" value="NHL"/>
    <property type="match status" value="1"/>
</dbReference>
<dbReference type="CDD" id="cd05819">
    <property type="entry name" value="NHL"/>
    <property type="match status" value="1"/>
</dbReference>
<dbReference type="Proteomes" id="UP000663881">
    <property type="component" value="Unassembled WGS sequence"/>
</dbReference>
<dbReference type="InterPro" id="IPR011042">
    <property type="entry name" value="6-blade_b-propeller_TolB-like"/>
</dbReference>
<keyword evidence="3" id="KW-0472">Membrane</keyword>
<dbReference type="Gene3D" id="2.40.10.500">
    <property type="match status" value="1"/>
</dbReference>
<evidence type="ECO:0000313" key="6">
    <source>
        <dbReference type="EMBL" id="CAF3873202.1"/>
    </source>
</evidence>
<evidence type="ECO:0008006" key="8">
    <source>
        <dbReference type="Google" id="ProtNLM"/>
    </source>
</evidence>
<dbReference type="InterPro" id="IPR050952">
    <property type="entry name" value="TRIM-NHL_E3_ligases"/>
</dbReference>
<sequence length="388" mass="43609">MKSNKVNVYNGVHPVSANPMQLSTLSGYYDTRKLTRILFSILVIILLLAVLAIAFLTKKTNDENTSIIEGLNLETTSKEQLIPSVIINTNTKWKQNAITVAGGNGWGSKSNQLNYPSGIYVDDDDHNIYIADTWNHRIVRWEFGGNNGGIVAGGNGQGSAIHQLNHPKDVILDKDKKNIVICDHGNFRVIQWSLQNSHDQQILLYPILCWGLAIDNNGDLYISDWRKHQVKRWKQGDKEGTVVAGGNEKGNRFNQLDQPTSIFVDEYHSVYIADYMNNRVMKWIKNATEGILVAPGQDADKNPNSLIHPIGMIVDHIGNIYMSDVRNSQITRWSPGTIEGVPVVGEKKDESKPMEISYLYDLSFDRQGNLYVVDTGNDRIQKFVIDLD</sequence>
<feature type="transmembrane region" description="Helical" evidence="3">
    <location>
        <begin position="37"/>
        <end position="56"/>
    </location>
</feature>
<reference evidence="4" key="1">
    <citation type="submission" date="2021-02" db="EMBL/GenBank/DDBJ databases">
        <authorList>
            <person name="Nowell W R."/>
        </authorList>
    </citation>
    <scope>NUCLEOTIDE SEQUENCE</scope>
</reference>
<dbReference type="Gene3D" id="2.120.10.30">
    <property type="entry name" value="TolB, C-terminal domain"/>
    <property type="match status" value="1"/>
</dbReference>
<keyword evidence="3" id="KW-0812">Transmembrane</keyword>
<keyword evidence="1" id="KW-0677">Repeat</keyword>
<evidence type="ECO:0000256" key="1">
    <source>
        <dbReference type="ARBA" id="ARBA00022737"/>
    </source>
</evidence>
<dbReference type="InterPro" id="IPR001258">
    <property type="entry name" value="NHL_repeat"/>
</dbReference>
<dbReference type="SUPFAM" id="SSF63829">
    <property type="entry name" value="Calcium-dependent phosphotriesterase"/>
    <property type="match status" value="1"/>
</dbReference>
<dbReference type="Pfam" id="PF01436">
    <property type="entry name" value="NHL"/>
    <property type="match status" value="2"/>
</dbReference>
<accession>A0A814TWE3</accession>
<evidence type="ECO:0000313" key="5">
    <source>
        <dbReference type="EMBL" id="CAF1327333.1"/>
    </source>
</evidence>
<dbReference type="GO" id="GO:0008270">
    <property type="term" value="F:zinc ion binding"/>
    <property type="evidence" value="ECO:0007669"/>
    <property type="project" value="UniProtKB-KW"/>
</dbReference>
<evidence type="ECO:0000256" key="3">
    <source>
        <dbReference type="SAM" id="Phobius"/>
    </source>
</evidence>
<dbReference type="PANTHER" id="PTHR24104:SF25">
    <property type="entry name" value="PROTEIN LIN-41"/>
    <property type="match status" value="1"/>
</dbReference>
<keyword evidence="3" id="KW-1133">Transmembrane helix</keyword>
<dbReference type="Proteomes" id="UP000663891">
    <property type="component" value="Unassembled WGS sequence"/>
</dbReference>
<gene>
    <name evidence="4" type="ORF">IZO911_LOCUS26650</name>
    <name evidence="6" type="ORF">OKA104_LOCUS22722</name>
    <name evidence="5" type="ORF">VCS650_LOCUS32483</name>
</gene>
<dbReference type="EMBL" id="CAJOAY010001675">
    <property type="protein sequence ID" value="CAF3873202.1"/>
    <property type="molecule type" value="Genomic_DNA"/>
</dbReference>
<evidence type="ECO:0000256" key="2">
    <source>
        <dbReference type="PROSITE-ProRule" id="PRU00504"/>
    </source>
</evidence>
<dbReference type="EMBL" id="CAJNON010000591">
    <property type="protein sequence ID" value="CAF1327333.1"/>
    <property type="molecule type" value="Genomic_DNA"/>
</dbReference>